<feature type="region of interest" description="Disordered" evidence="6">
    <location>
        <begin position="304"/>
        <end position="332"/>
    </location>
</feature>
<dbReference type="InterPro" id="IPR011989">
    <property type="entry name" value="ARM-like"/>
</dbReference>
<evidence type="ECO:0000313" key="7">
    <source>
        <dbReference type="EMBL" id="KEZ46128.1"/>
    </source>
</evidence>
<evidence type="ECO:0000256" key="2">
    <source>
        <dbReference type="ARBA" id="ARBA00004496"/>
    </source>
</evidence>
<reference evidence="7 8" key="1">
    <citation type="journal article" date="2014" name="Genome Announc.">
        <title>Draft genome sequence of the pathogenic fungus Scedosporium apiospermum.</title>
        <authorList>
            <person name="Vandeputte P."/>
            <person name="Ghamrawi S."/>
            <person name="Rechenmann M."/>
            <person name="Iltis A."/>
            <person name="Giraud S."/>
            <person name="Fleury M."/>
            <person name="Thornton C."/>
            <person name="Delhaes L."/>
            <person name="Meyer W."/>
            <person name="Papon N."/>
            <person name="Bouchara J.P."/>
        </authorList>
    </citation>
    <scope>NUCLEOTIDE SEQUENCE [LARGE SCALE GENOMIC DNA]</scope>
    <source>
        <strain evidence="7 8">IHEM 14462</strain>
    </source>
</reference>
<dbReference type="VEuPathDB" id="FungiDB:SAPIO_CDS0987"/>
<evidence type="ECO:0000256" key="3">
    <source>
        <dbReference type="ARBA" id="ARBA00022490"/>
    </source>
</evidence>
<evidence type="ECO:0000256" key="4">
    <source>
        <dbReference type="ARBA" id="ARBA00022737"/>
    </source>
</evidence>
<dbReference type="InterPro" id="IPR038739">
    <property type="entry name" value="ARMC8/Vid28"/>
</dbReference>
<dbReference type="KEGG" id="sapo:SAPIO_CDS0987"/>
<dbReference type="HOGENOM" id="CLU_002741_2_0_1"/>
<feature type="region of interest" description="Disordered" evidence="6">
    <location>
        <begin position="561"/>
        <end position="588"/>
    </location>
</feature>
<dbReference type="OrthoDB" id="5559898at2759"/>
<keyword evidence="3" id="KW-0963">Cytoplasm</keyword>
<evidence type="ECO:0000256" key="6">
    <source>
        <dbReference type="SAM" id="MobiDB-lite"/>
    </source>
</evidence>
<dbReference type="GO" id="GO:0005634">
    <property type="term" value="C:nucleus"/>
    <property type="evidence" value="ECO:0007669"/>
    <property type="project" value="UniProtKB-SubCell"/>
</dbReference>
<keyword evidence="8" id="KW-1185">Reference proteome</keyword>
<dbReference type="PANTHER" id="PTHR15651">
    <property type="entry name" value="ARMADILLO REPEAT-CONTAINING PROTEIN 8"/>
    <property type="match status" value="1"/>
</dbReference>
<evidence type="ECO:0000256" key="1">
    <source>
        <dbReference type="ARBA" id="ARBA00004123"/>
    </source>
</evidence>
<dbReference type="SUPFAM" id="SSF48371">
    <property type="entry name" value="ARM repeat"/>
    <property type="match status" value="2"/>
</dbReference>
<dbReference type="GO" id="GO:0034657">
    <property type="term" value="C:GID complex"/>
    <property type="evidence" value="ECO:0007669"/>
    <property type="project" value="TreeGrafter"/>
</dbReference>
<protein>
    <submittedName>
        <fullName evidence="7">Armadillo repeat protein</fullName>
    </submittedName>
</protein>
<dbReference type="Proteomes" id="UP000028545">
    <property type="component" value="Unassembled WGS sequence"/>
</dbReference>
<dbReference type="RefSeq" id="XP_016645927.1">
    <property type="nucleotide sequence ID" value="XM_016783653.1"/>
</dbReference>
<dbReference type="Pfam" id="PF00514">
    <property type="entry name" value="Arm"/>
    <property type="match status" value="1"/>
</dbReference>
<name>A0A084GFL6_PSEDA</name>
<dbReference type="PANTHER" id="PTHR15651:SF7">
    <property type="entry name" value="ARMADILLO REPEAT-CONTAINING PROTEIN 8"/>
    <property type="match status" value="1"/>
</dbReference>
<evidence type="ECO:0000256" key="5">
    <source>
        <dbReference type="ARBA" id="ARBA00023242"/>
    </source>
</evidence>
<feature type="compositionally biased region" description="Basic and acidic residues" evidence="6">
    <location>
        <begin position="564"/>
        <end position="574"/>
    </location>
</feature>
<proteinExistence type="predicted"/>
<dbReference type="AlphaFoldDB" id="A0A084GFL6"/>
<keyword evidence="5" id="KW-0539">Nucleus</keyword>
<dbReference type="OMA" id="TIGHDQR"/>
<accession>A0A084GFL6</accession>
<evidence type="ECO:0000313" key="8">
    <source>
        <dbReference type="Proteomes" id="UP000028545"/>
    </source>
</evidence>
<organism evidence="7 8">
    <name type="scientific">Pseudallescheria apiosperma</name>
    <name type="common">Scedosporium apiospermum</name>
    <dbReference type="NCBI Taxonomy" id="563466"/>
    <lineage>
        <taxon>Eukaryota</taxon>
        <taxon>Fungi</taxon>
        <taxon>Dikarya</taxon>
        <taxon>Ascomycota</taxon>
        <taxon>Pezizomycotina</taxon>
        <taxon>Sordariomycetes</taxon>
        <taxon>Hypocreomycetidae</taxon>
        <taxon>Microascales</taxon>
        <taxon>Microascaceae</taxon>
        <taxon>Scedosporium</taxon>
    </lineage>
</organism>
<dbReference type="InterPro" id="IPR000225">
    <property type="entry name" value="Armadillo"/>
</dbReference>
<dbReference type="GeneID" id="27719139"/>
<dbReference type="Gene3D" id="1.25.10.10">
    <property type="entry name" value="Leucine-rich Repeat Variant"/>
    <property type="match status" value="4"/>
</dbReference>
<dbReference type="GO" id="GO:0043161">
    <property type="term" value="P:proteasome-mediated ubiquitin-dependent protein catabolic process"/>
    <property type="evidence" value="ECO:0007669"/>
    <property type="project" value="TreeGrafter"/>
</dbReference>
<dbReference type="GO" id="GO:0005737">
    <property type="term" value="C:cytoplasm"/>
    <property type="evidence" value="ECO:0007669"/>
    <property type="project" value="UniProtKB-SubCell"/>
</dbReference>
<keyword evidence="4" id="KW-0677">Repeat</keyword>
<comment type="caution">
    <text evidence="7">The sequence shown here is derived from an EMBL/GenBank/DDBJ whole genome shotgun (WGS) entry which is preliminary data.</text>
</comment>
<sequence>MGDHETSMLLAQLRSASTYPEQTAALRLLKNEIVGHTQKKELWVVAGVLEPIVRILSASNPPSKLNGNDARFGTNTARTVTEEEEAVRLQAVQALSTIASGGPPFLPPLYATGAISAILATLSPFTNSPYVVYASLRALSVIADAATVAPPGSPFDLQVLADTANLISRLCRDANHRLALSKANGVLDALATRLASFVVAEGLVIPVAEWARKGDADVLEHIPAPAPSHAKIGPILHALATIISDSRYRAFMLLTSPAILAVLPVTQFIPAPAVRAAWQSTGLSGVPSGESLSAMDYLLPPMPIQRGARRPRRKSVSVESRERKSGLVTSTHEQVHSESYGQVVESQSGEGEVPESPLIPYLIYLSRSSDDLVRLMAIAVLTPLVKADFVTKPGRETMIATLIVPTLTQLIRDHLEKQCTKDSRFVVDAATMETWEILELAPVLLARLILDHEALQQAAFDCKAIETLSKLLQEAYKPAISTQPKMWSPNPGTGMDMDESSAACRLGQAGALPLLMHRIRLRESALKAIASSLAKEDYRKAFVELDTVPYVIESLSQYPGKPLQAKERPRRQEKSEEDAPAIPKPGYGENPTPVIIGACHVVRMLSRSVSILRTALVDYEVFIPMLKFLRHPNVDVQIAATAVMANLVTDVSPMREALLDEGIMRILCEHTRSSNPSLRLNALWALKHLVYEVGPSLKKAVVEELTTGLLVRLICDDTEDKALISSRGAGDSPSFGSEVGDMDEDVDMQQSEEPKGFVFGSTTTGPPQDTGRGRSRYMEDKLARYRESELDPVRKARNDDLAIQEQGLDLIRNLITGTRNEVIGHNTPSETTEMVDFIFAELGQDRLFNILEAKLRPKYIRPFSRRNSGRRELAHESKVIYPQAKLIEIVIYVLVHIAASVPRHRQLVIAQTKMLKQLSAHFNNKEKDVRSALCQLVTNLTWQDDQDDATGCSQRAQELKKLGFLAKLEALQDDDPELDVRERAKGALWQMKRPY</sequence>
<feature type="region of interest" description="Disordered" evidence="6">
    <location>
        <begin position="755"/>
        <end position="774"/>
    </location>
</feature>
<dbReference type="EMBL" id="JOWA01000044">
    <property type="protein sequence ID" value="KEZ46128.1"/>
    <property type="molecule type" value="Genomic_DNA"/>
</dbReference>
<dbReference type="SMART" id="SM00185">
    <property type="entry name" value="ARM"/>
    <property type="match status" value="5"/>
</dbReference>
<gene>
    <name evidence="7" type="ORF">SAPIO_CDS0987</name>
</gene>
<dbReference type="InterPro" id="IPR016024">
    <property type="entry name" value="ARM-type_fold"/>
</dbReference>
<comment type="subcellular location">
    <subcellularLocation>
        <location evidence="2">Cytoplasm</location>
    </subcellularLocation>
    <subcellularLocation>
        <location evidence="1">Nucleus</location>
    </subcellularLocation>
</comment>